<gene>
    <name evidence="1" type="ORF">CKA81_12490</name>
</gene>
<reference evidence="1 2" key="1">
    <citation type="submission" date="2017-08" db="EMBL/GenBank/DDBJ databases">
        <authorList>
            <person name="Park S.-J."/>
            <person name="Kim H."/>
        </authorList>
    </citation>
    <scope>NUCLEOTIDE SEQUENCE [LARGE SCALE GENOMIC DNA]</scope>
    <source>
        <strain evidence="2">ye3</strain>
    </source>
</reference>
<name>A0A410GE62_9BURK</name>
<protein>
    <submittedName>
        <fullName evidence="1">Uncharacterized protein</fullName>
    </submittedName>
</protein>
<dbReference type="EMBL" id="CP022987">
    <property type="protein sequence ID" value="QAA94555.1"/>
    <property type="molecule type" value="Genomic_DNA"/>
</dbReference>
<sequence>MLMRALFLLILLANLALLVFGQGLFGPLPSEAGREPRALNERNQQAITLGAPQSDIVRR</sequence>
<accession>A0A410GE62</accession>
<dbReference type="AlphaFoldDB" id="A0A410GE62"/>
<evidence type="ECO:0000313" key="1">
    <source>
        <dbReference type="EMBL" id="QAA94555.1"/>
    </source>
</evidence>
<dbReference type="KEGG" id="pus:CKA81_12490"/>
<keyword evidence="2" id="KW-1185">Reference proteome</keyword>
<dbReference type="Proteomes" id="UP000283474">
    <property type="component" value="Chromosome"/>
</dbReference>
<evidence type="ECO:0000313" key="2">
    <source>
        <dbReference type="Proteomes" id="UP000283474"/>
    </source>
</evidence>
<proteinExistence type="predicted"/>
<organism evidence="1 2">
    <name type="scientific">Pollutimonas thiosulfatoxidans</name>
    <dbReference type="NCBI Taxonomy" id="2028345"/>
    <lineage>
        <taxon>Bacteria</taxon>
        <taxon>Pseudomonadati</taxon>
        <taxon>Pseudomonadota</taxon>
        <taxon>Betaproteobacteria</taxon>
        <taxon>Burkholderiales</taxon>
        <taxon>Alcaligenaceae</taxon>
        <taxon>Pollutimonas</taxon>
    </lineage>
</organism>